<proteinExistence type="predicted"/>
<gene>
    <name evidence="1" type="ORF">XYLVIOL_LOCUS10022</name>
</gene>
<evidence type="ECO:0000313" key="1">
    <source>
        <dbReference type="EMBL" id="CAL7950554.1"/>
    </source>
</evidence>
<organism evidence="1 2">
    <name type="scientific">Xylocopa violacea</name>
    <name type="common">Violet carpenter bee</name>
    <name type="synonym">Apis violacea</name>
    <dbReference type="NCBI Taxonomy" id="135666"/>
    <lineage>
        <taxon>Eukaryota</taxon>
        <taxon>Metazoa</taxon>
        <taxon>Ecdysozoa</taxon>
        <taxon>Arthropoda</taxon>
        <taxon>Hexapoda</taxon>
        <taxon>Insecta</taxon>
        <taxon>Pterygota</taxon>
        <taxon>Neoptera</taxon>
        <taxon>Endopterygota</taxon>
        <taxon>Hymenoptera</taxon>
        <taxon>Apocrita</taxon>
        <taxon>Aculeata</taxon>
        <taxon>Apoidea</taxon>
        <taxon>Anthophila</taxon>
        <taxon>Apidae</taxon>
        <taxon>Xylocopa</taxon>
        <taxon>Xylocopa</taxon>
    </lineage>
</organism>
<reference evidence="1 2" key="1">
    <citation type="submission" date="2024-08" db="EMBL/GenBank/DDBJ databases">
        <authorList>
            <person name="Will J Nash"/>
            <person name="Angela Man"/>
            <person name="Seanna McTaggart"/>
            <person name="Kendall Baker"/>
            <person name="Tom Barker"/>
            <person name="Leah Catchpole"/>
            <person name="Alex Durrant"/>
            <person name="Karim Gharbi"/>
            <person name="Naomi Irish"/>
            <person name="Gemy Kaithakottil"/>
            <person name="Debby Ku"/>
            <person name="Aaliyah Providence"/>
            <person name="Felix Shaw"/>
            <person name="David Swarbreck"/>
            <person name="Chris Watkins"/>
            <person name="Ann M. McCartney"/>
            <person name="Giulio Formenti"/>
            <person name="Alice Mouton"/>
            <person name="Noel Vella"/>
            <person name="Bjorn M von Reumont"/>
            <person name="Adriana Vella"/>
            <person name="Wilfried Haerty"/>
        </authorList>
    </citation>
    <scope>NUCLEOTIDE SEQUENCE [LARGE SCALE GENOMIC DNA]</scope>
</reference>
<dbReference type="EMBL" id="CAXAJV020001300">
    <property type="protein sequence ID" value="CAL7950554.1"/>
    <property type="molecule type" value="Genomic_DNA"/>
</dbReference>
<evidence type="ECO:0000313" key="2">
    <source>
        <dbReference type="Proteomes" id="UP001642520"/>
    </source>
</evidence>
<accession>A0ABP1PBE1</accession>
<comment type="caution">
    <text evidence="1">The sequence shown here is derived from an EMBL/GenBank/DDBJ whole genome shotgun (WGS) entry which is preliminary data.</text>
</comment>
<name>A0ABP1PBE1_XYLVO</name>
<protein>
    <submittedName>
        <fullName evidence="1">Uncharacterized protein</fullName>
    </submittedName>
</protein>
<sequence>MKRYSSVGGSVDPVRVLFPVLAPDTRLDPLLCSLCSLFVLCSPLQAPCLADGNGDSKKPRSIEEPNAREYLQLALARVLELQREIKEGTYTTDRTSDLGESSSEEDLSKEVLRKVFQDLPGTPDTVGTIIDRASKPRGSQLDAIHSKRIQLLGYDTCRRAAVDFMKNATRETKGDGTSQPLQSSCSGFRLGTYTRNELKMAHRRTGLLRSSSRDQEIRDRMLRSLDLHLANKQRDYTVKLMRSAM</sequence>
<dbReference type="Proteomes" id="UP001642520">
    <property type="component" value="Unassembled WGS sequence"/>
</dbReference>
<keyword evidence="2" id="KW-1185">Reference proteome</keyword>